<dbReference type="InterPro" id="IPR025117">
    <property type="entry name" value="DUF4037"/>
</dbReference>
<dbReference type="InterPro" id="IPR043519">
    <property type="entry name" value="NT_sf"/>
</dbReference>
<dbReference type="EMBL" id="BDGE01000059">
    <property type="protein sequence ID" value="GBE93575.1"/>
    <property type="molecule type" value="Genomic_DNA"/>
</dbReference>
<reference evidence="3" key="1">
    <citation type="journal article" date="2018" name="Genome Announc.">
        <title>Draft Genome Sequence of the Nitrogen-Fixing and Hormogonia-Inducing Cyanobacterium Nostoc cycadae Strain WK-1, Isolated from the Coralloid Roots of Cycas revoluta.</title>
        <authorList>
            <person name="Kanesaki Y."/>
            <person name="Hirose M."/>
            <person name="Hirose Y."/>
            <person name="Fujisawa T."/>
            <person name="Nakamura Y."/>
            <person name="Watanabe S."/>
            <person name="Matsunaga S."/>
            <person name="Uchida H."/>
            <person name="Murakami A."/>
        </authorList>
    </citation>
    <scope>NUCLEOTIDE SEQUENCE [LARGE SCALE GENOMIC DNA]</scope>
    <source>
        <strain evidence="3">WK-1</strain>
    </source>
</reference>
<sequence>MIKDYTKTFRIINSEPAVRYIVSTEELLILNMTDHSAWRISLAHKIAPAFTANPKVEACFVFGSAALGISDQYSDLELAFIWSQLPSAEELQATAQSVGVRSWEIEPYGEAKQAWLEQFYTYGMKVEAGHWERNTIDNIVIDVVERYDVSQSGLLFEKQSIASHLQRAVILHGEDIIKQWQTQIFPYPEELAVAMVQKHLKFRPFDGQQILTERLEIPMLYENNCAIVRWLLNLLFGVNRIYHPGFKWTRYFIEEMNIKPPEFFARLEHVFQSEAASGTHELQRLVEETFDLVEQCLPQVDLKQQRETFNRLYPRWEVPVDR</sequence>
<comment type="caution">
    <text evidence="2">The sequence shown here is derived from an EMBL/GenBank/DDBJ whole genome shotgun (WGS) entry which is preliminary data.</text>
</comment>
<protein>
    <recommendedName>
        <fullName evidence="1">DUF4037 domain-containing protein</fullName>
    </recommendedName>
</protein>
<keyword evidence="3" id="KW-1185">Reference proteome</keyword>
<proteinExistence type="predicted"/>
<gene>
    <name evidence="2" type="ORF">NCWK1_3339</name>
</gene>
<name>A0A2H6LK28_9NOSO</name>
<dbReference type="Gene3D" id="3.30.460.10">
    <property type="entry name" value="Beta Polymerase, domain 2"/>
    <property type="match status" value="1"/>
</dbReference>
<dbReference type="RefSeq" id="WP_222838792.1">
    <property type="nucleotide sequence ID" value="NZ_DF978431.1"/>
</dbReference>
<feature type="domain" description="DUF4037" evidence="1">
    <location>
        <begin position="156"/>
        <end position="249"/>
    </location>
</feature>
<evidence type="ECO:0000313" key="2">
    <source>
        <dbReference type="EMBL" id="GBE93575.1"/>
    </source>
</evidence>
<evidence type="ECO:0000313" key="3">
    <source>
        <dbReference type="Proteomes" id="UP000236527"/>
    </source>
</evidence>
<dbReference type="Proteomes" id="UP000236527">
    <property type="component" value="Unassembled WGS sequence"/>
</dbReference>
<dbReference type="Pfam" id="PF13228">
    <property type="entry name" value="DUF4037"/>
    <property type="match status" value="1"/>
</dbReference>
<organism evidence="2 3">
    <name type="scientific">Nostoc cycadae WK-1</name>
    <dbReference type="NCBI Taxonomy" id="1861711"/>
    <lineage>
        <taxon>Bacteria</taxon>
        <taxon>Bacillati</taxon>
        <taxon>Cyanobacteriota</taxon>
        <taxon>Cyanophyceae</taxon>
        <taxon>Nostocales</taxon>
        <taxon>Nostocaceae</taxon>
        <taxon>Nostoc</taxon>
    </lineage>
</organism>
<accession>A0A2H6LK28</accession>
<evidence type="ECO:0000259" key="1">
    <source>
        <dbReference type="Pfam" id="PF13228"/>
    </source>
</evidence>
<dbReference type="AlphaFoldDB" id="A0A2H6LK28"/>